<protein>
    <recommendedName>
        <fullName evidence="4">DNA-binding protein</fullName>
    </recommendedName>
</protein>
<dbReference type="Gene3D" id="1.10.260.40">
    <property type="entry name" value="lambda repressor-like DNA-binding domains"/>
    <property type="match status" value="1"/>
</dbReference>
<reference evidence="2 3" key="1">
    <citation type="submission" date="2017-05" db="EMBL/GenBank/DDBJ databases">
        <title>Complete and WGS of Bordetella genogroups.</title>
        <authorList>
            <person name="Spilker T."/>
            <person name="LiPuma J."/>
        </authorList>
    </citation>
    <scope>NUCLEOTIDE SEQUENCE [LARGE SCALE GENOMIC DNA]</scope>
    <source>
        <strain evidence="2 3">AU19157</strain>
    </source>
</reference>
<dbReference type="GO" id="GO:0003677">
    <property type="term" value="F:DNA binding"/>
    <property type="evidence" value="ECO:0007669"/>
    <property type="project" value="InterPro"/>
</dbReference>
<sequence>MPKRSAALDAMPPAVLADLRALGEDLAIARKRRREPLKSWAQRIGVSEPTLIRMEKGDPSVSMGVYATALWMMGRSQALAEIAAPEHDRGALEDAIRAAKSRSVRKRPPLYQVPPTAKDTPGGDT</sequence>
<dbReference type="STRING" id="1416806.CAL12_06060"/>
<evidence type="ECO:0000256" key="1">
    <source>
        <dbReference type="SAM" id="MobiDB-lite"/>
    </source>
</evidence>
<dbReference type="AlphaFoldDB" id="A0A1W6YHC0"/>
<feature type="region of interest" description="Disordered" evidence="1">
    <location>
        <begin position="99"/>
        <end position="125"/>
    </location>
</feature>
<proteinExistence type="predicted"/>
<evidence type="ECO:0000313" key="2">
    <source>
        <dbReference type="EMBL" id="ARP80441.1"/>
    </source>
</evidence>
<dbReference type="Proteomes" id="UP000194151">
    <property type="component" value="Chromosome"/>
</dbReference>
<evidence type="ECO:0000313" key="3">
    <source>
        <dbReference type="Proteomes" id="UP000194151"/>
    </source>
</evidence>
<accession>A0A1W6YHC0</accession>
<evidence type="ECO:0008006" key="4">
    <source>
        <dbReference type="Google" id="ProtNLM"/>
    </source>
</evidence>
<dbReference type="SUPFAM" id="SSF47413">
    <property type="entry name" value="lambda repressor-like DNA-binding domains"/>
    <property type="match status" value="1"/>
</dbReference>
<organism evidence="2 3">
    <name type="scientific">Bordetella genomosp. 8</name>
    <dbReference type="NCBI Taxonomy" id="1416806"/>
    <lineage>
        <taxon>Bacteria</taxon>
        <taxon>Pseudomonadati</taxon>
        <taxon>Pseudomonadota</taxon>
        <taxon>Betaproteobacteria</taxon>
        <taxon>Burkholderiales</taxon>
        <taxon>Alcaligenaceae</taxon>
        <taxon>Bordetella</taxon>
    </lineage>
</organism>
<feature type="compositionally biased region" description="Basic residues" evidence="1">
    <location>
        <begin position="99"/>
        <end position="108"/>
    </location>
</feature>
<dbReference type="EMBL" id="CP021108">
    <property type="protein sequence ID" value="ARP80441.1"/>
    <property type="molecule type" value="Genomic_DNA"/>
</dbReference>
<dbReference type="KEGG" id="bgv:CAL12_06060"/>
<name>A0A1W6YHC0_9BORD</name>
<gene>
    <name evidence="2" type="ORF">CAL12_06060</name>
</gene>
<dbReference type="InterPro" id="IPR010982">
    <property type="entry name" value="Lambda_DNA-bd_dom_sf"/>
</dbReference>
<keyword evidence="3" id="KW-1185">Reference proteome</keyword>